<evidence type="ECO:0000256" key="3">
    <source>
        <dbReference type="ARBA" id="ARBA00022692"/>
    </source>
</evidence>
<keyword evidence="10" id="KW-1185">Reference proteome</keyword>
<dbReference type="RefSeq" id="WP_378200778.1">
    <property type="nucleotide sequence ID" value="NZ_JBHLZP010000085.1"/>
</dbReference>
<sequence length="198" mass="20473">TGEPDTTPNTTPPPSTSRTRTRDAVATGEFGMALSVAIVTLTGSLAGDPAGARLALAALGLAVLILAAPIAVRAPRRAVPDTASETPPDARFLLANERTFLAWNRTALALVAAGLAVAQVLRPFPGVPWGRHVLAVPLILLGAVIAVIGHRELSRNQRALYRSEPLPRSVLPKVLTFAVGAIALVSATVLVLSAAHGR</sequence>
<comment type="caution">
    <text evidence="9">The sequence shown here is derived from an EMBL/GenBank/DDBJ whole genome shotgun (WGS) entry which is preliminary data.</text>
</comment>
<evidence type="ECO:0000259" key="8">
    <source>
        <dbReference type="Pfam" id="PF02656"/>
    </source>
</evidence>
<evidence type="ECO:0000256" key="5">
    <source>
        <dbReference type="ARBA" id="ARBA00023136"/>
    </source>
</evidence>
<evidence type="ECO:0000313" key="10">
    <source>
        <dbReference type="Proteomes" id="UP001589627"/>
    </source>
</evidence>
<feature type="domain" description="DUF202" evidence="8">
    <location>
        <begin position="91"/>
        <end position="159"/>
    </location>
</feature>
<protein>
    <submittedName>
        <fullName evidence="9">YidH family protein</fullName>
    </submittedName>
</protein>
<organism evidence="9 10">
    <name type="scientific">Actinoallomurus acaciae</name>
    <dbReference type="NCBI Taxonomy" id="502577"/>
    <lineage>
        <taxon>Bacteria</taxon>
        <taxon>Bacillati</taxon>
        <taxon>Actinomycetota</taxon>
        <taxon>Actinomycetes</taxon>
        <taxon>Streptosporangiales</taxon>
        <taxon>Thermomonosporaceae</taxon>
        <taxon>Actinoallomurus</taxon>
    </lineage>
</organism>
<name>A0ABV5YE66_9ACTN</name>
<dbReference type="EMBL" id="JBHLZP010000085">
    <property type="protein sequence ID" value="MFB9833336.1"/>
    <property type="molecule type" value="Genomic_DNA"/>
</dbReference>
<feature type="region of interest" description="Disordered" evidence="6">
    <location>
        <begin position="1"/>
        <end position="22"/>
    </location>
</feature>
<dbReference type="Proteomes" id="UP001589627">
    <property type="component" value="Unassembled WGS sequence"/>
</dbReference>
<dbReference type="InterPro" id="IPR052053">
    <property type="entry name" value="IM_YidH-like"/>
</dbReference>
<evidence type="ECO:0000313" key="9">
    <source>
        <dbReference type="EMBL" id="MFB9833336.1"/>
    </source>
</evidence>
<evidence type="ECO:0000256" key="7">
    <source>
        <dbReference type="SAM" id="Phobius"/>
    </source>
</evidence>
<feature type="transmembrane region" description="Helical" evidence="7">
    <location>
        <begin position="174"/>
        <end position="195"/>
    </location>
</feature>
<dbReference type="PANTHER" id="PTHR34187:SF2">
    <property type="entry name" value="DUF202 DOMAIN-CONTAINING PROTEIN"/>
    <property type="match status" value="1"/>
</dbReference>
<gene>
    <name evidence="9" type="ORF">ACFFNX_14170</name>
</gene>
<dbReference type="PANTHER" id="PTHR34187">
    <property type="entry name" value="FGR18P"/>
    <property type="match status" value="1"/>
</dbReference>
<proteinExistence type="predicted"/>
<keyword evidence="2" id="KW-1003">Cell membrane</keyword>
<comment type="subcellular location">
    <subcellularLocation>
        <location evidence="1">Cell membrane</location>
        <topology evidence="1">Multi-pass membrane protein</topology>
    </subcellularLocation>
</comment>
<accession>A0ABV5YE66</accession>
<dbReference type="InterPro" id="IPR003807">
    <property type="entry name" value="DUF202"/>
</dbReference>
<keyword evidence="3 7" id="KW-0812">Transmembrane</keyword>
<feature type="transmembrane region" description="Helical" evidence="7">
    <location>
        <begin position="100"/>
        <end position="121"/>
    </location>
</feature>
<keyword evidence="4 7" id="KW-1133">Transmembrane helix</keyword>
<reference evidence="9 10" key="1">
    <citation type="submission" date="2024-09" db="EMBL/GenBank/DDBJ databases">
        <authorList>
            <person name="Sun Q."/>
            <person name="Mori K."/>
        </authorList>
    </citation>
    <scope>NUCLEOTIDE SEQUENCE [LARGE SCALE GENOMIC DNA]</scope>
    <source>
        <strain evidence="9 10">TBRC 0563</strain>
    </source>
</reference>
<feature type="non-terminal residue" evidence="9">
    <location>
        <position position="1"/>
    </location>
</feature>
<evidence type="ECO:0000256" key="6">
    <source>
        <dbReference type="SAM" id="MobiDB-lite"/>
    </source>
</evidence>
<feature type="transmembrane region" description="Helical" evidence="7">
    <location>
        <begin position="133"/>
        <end position="153"/>
    </location>
</feature>
<evidence type="ECO:0000256" key="4">
    <source>
        <dbReference type="ARBA" id="ARBA00022989"/>
    </source>
</evidence>
<evidence type="ECO:0000256" key="1">
    <source>
        <dbReference type="ARBA" id="ARBA00004651"/>
    </source>
</evidence>
<keyword evidence="5 7" id="KW-0472">Membrane</keyword>
<dbReference type="Pfam" id="PF02656">
    <property type="entry name" value="DUF202"/>
    <property type="match status" value="1"/>
</dbReference>
<evidence type="ECO:0000256" key="2">
    <source>
        <dbReference type="ARBA" id="ARBA00022475"/>
    </source>
</evidence>
<feature type="transmembrane region" description="Helical" evidence="7">
    <location>
        <begin position="24"/>
        <end position="46"/>
    </location>
</feature>
<feature type="transmembrane region" description="Helical" evidence="7">
    <location>
        <begin position="52"/>
        <end position="72"/>
    </location>
</feature>